<dbReference type="EnsemblPlants" id="AES75747">
    <property type="protein sequence ID" value="AES75747"/>
    <property type="gene ID" value="MTR_6g057590"/>
</dbReference>
<reference evidence="1 3" key="1">
    <citation type="journal article" date="2011" name="Nature">
        <title>The Medicago genome provides insight into the evolution of rhizobial symbioses.</title>
        <authorList>
            <person name="Young N.D."/>
            <person name="Debelle F."/>
            <person name="Oldroyd G.E."/>
            <person name="Geurts R."/>
            <person name="Cannon S.B."/>
            <person name="Udvardi M.K."/>
            <person name="Benedito V.A."/>
            <person name="Mayer K.F."/>
            <person name="Gouzy J."/>
            <person name="Schoof H."/>
            <person name="Van de Peer Y."/>
            <person name="Proost S."/>
            <person name="Cook D.R."/>
            <person name="Meyers B.C."/>
            <person name="Spannagl M."/>
            <person name="Cheung F."/>
            <person name="De Mita S."/>
            <person name="Krishnakumar V."/>
            <person name="Gundlach H."/>
            <person name="Zhou S."/>
            <person name="Mudge J."/>
            <person name="Bharti A.K."/>
            <person name="Murray J.D."/>
            <person name="Naoumkina M.A."/>
            <person name="Rosen B."/>
            <person name="Silverstein K.A."/>
            <person name="Tang H."/>
            <person name="Rombauts S."/>
            <person name="Zhao P.X."/>
            <person name="Zhou P."/>
            <person name="Barbe V."/>
            <person name="Bardou P."/>
            <person name="Bechner M."/>
            <person name="Bellec A."/>
            <person name="Berger A."/>
            <person name="Berges H."/>
            <person name="Bidwell S."/>
            <person name="Bisseling T."/>
            <person name="Choisne N."/>
            <person name="Couloux A."/>
            <person name="Denny R."/>
            <person name="Deshpande S."/>
            <person name="Dai X."/>
            <person name="Doyle J.J."/>
            <person name="Dudez A.M."/>
            <person name="Farmer A.D."/>
            <person name="Fouteau S."/>
            <person name="Franken C."/>
            <person name="Gibelin C."/>
            <person name="Gish J."/>
            <person name="Goldstein S."/>
            <person name="Gonzalez A.J."/>
            <person name="Green P.J."/>
            <person name="Hallab A."/>
            <person name="Hartog M."/>
            <person name="Hua A."/>
            <person name="Humphray S.J."/>
            <person name="Jeong D.H."/>
            <person name="Jing Y."/>
            <person name="Jocker A."/>
            <person name="Kenton S.M."/>
            <person name="Kim D.J."/>
            <person name="Klee K."/>
            <person name="Lai H."/>
            <person name="Lang C."/>
            <person name="Lin S."/>
            <person name="Macmil S.L."/>
            <person name="Magdelenat G."/>
            <person name="Matthews L."/>
            <person name="McCorrison J."/>
            <person name="Monaghan E.L."/>
            <person name="Mun J.H."/>
            <person name="Najar F.Z."/>
            <person name="Nicholson C."/>
            <person name="Noirot C."/>
            <person name="O'Bleness M."/>
            <person name="Paule C.R."/>
            <person name="Poulain J."/>
            <person name="Prion F."/>
            <person name="Qin B."/>
            <person name="Qu C."/>
            <person name="Retzel E.F."/>
            <person name="Riddle C."/>
            <person name="Sallet E."/>
            <person name="Samain S."/>
            <person name="Samson N."/>
            <person name="Sanders I."/>
            <person name="Saurat O."/>
            <person name="Scarpelli C."/>
            <person name="Schiex T."/>
            <person name="Segurens B."/>
            <person name="Severin A.J."/>
            <person name="Sherrier D.J."/>
            <person name="Shi R."/>
            <person name="Sims S."/>
            <person name="Singer S.R."/>
            <person name="Sinharoy S."/>
            <person name="Sterck L."/>
            <person name="Viollet A."/>
            <person name="Wang B.B."/>
            <person name="Wang K."/>
            <person name="Wang M."/>
            <person name="Wang X."/>
            <person name="Warfsmann J."/>
            <person name="Weissenbach J."/>
            <person name="White D.D."/>
            <person name="White J.D."/>
            <person name="Wiley G.B."/>
            <person name="Wincker P."/>
            <person name="Xing Y."/>
            <person name="Yang L."/>
            <person name="Yao Z."/>
            <person name="Ying F."/>
            <person name="Zhai J."/>
            <person name="Zhou L."/>
            <person name="Zuber A."/>
            <person name="Denarie J."/>
            <person name="Dixon R.A."/>
            <person name="May G.D."/>
            <person name="Schwartz D.C."/>
            <person name="Rogers J."/>
            <person name="Quetier F."/>
            <person name="Town C.D."/>
            <person name="Roe B.A."/>
        </authorList>
    </citation>
    <scope>NUCLEOTIDE SEQUENCE [LARGE SCALE GENOMIC DNA]</scope>
    <source>
        <strain evidence="1">A17</strain>
        <strain evidence="2 3">cv. Jemalong A17</strain>
    </source>
</reference>
<evidence type="ECO:0000313" key="1">
    <source>
        <dbReference type="EMBL" id="AES75747.1"/>
    </source>
</evidence>
<reference evidence="2" key="3">
    <citation type="submission" date="2015-04" db="UniProtKB">
        <authorList>
            <consortium name="EnsemblPlants"/>
        </authorList>
    </citation>
    <scope>IDENTIFICATION</scope>
    <source>
        <strain evidence="2">cv. Jemalong A17</strain>
    </source>
</reference>
<keyword evidence="3" id="KW-1185">Reference proteome</keyword>
<dbReference type="PaxDb" id="3880-AES75747"/>
<dbReference type="OMA" id="HEGWPIC"/>
<sequence length="110" mass="12884">MYIFCTRSTQVEKHYRTLSYQPHEGWPICLSKLILGSLYECLNDGVADKRDQVEGLIFPSPIWLFQLWLRATFPSKLNASLPEDFEEAYNKRPTEGVVLAFFRYKENETS</sequence>
<organism evidence="1 3">
    <name type="scientific">Medicago truncatula</name>
    <name type="common">Barrel medic</name>
    <name type="synonym">Medicago tribuloides</name>
    <dbReference type="NCBI Taxonomy" id="3880"/>
    <lineage>
        <taxon>Eukaryota</taxon>
        <taxon>Viridiplantae</taxon>
        <taxon>Streptophyta</taxon>
        <taxon>Embryophyta</taxon>
        <taxon>Tracheophyta</taxon>
        <taxon>Spermatophyta</taxon>
        <taxon>Magnoliopsida</taxon>
        <taxon>eudicotyledons</taxon>
        <taxon>Gunneridae</taxon>
        <taxon>Pentapetalae</taxon>
        <taxon>rosids</taxon>
        <taxon>fabids</taxon>
        <taxon>Fabales</taxon>
        <taxon>Fabaceae</taxon>
        <taxon>Papilionoideae</taxon>
        <taxon>50 kb inversion clade</taxon>
        <taxon>NPAAA clade</taxon>
        <taxon>Hologalegina</taxon>
        <taxon>IRL clade</taxon>
        <taxon>Trifolieae</taxon>
        <taxon>Medicago</taxon>
    </lineage>
</organism>
<proteinExistence type="predicted"/>
<dbReference type="Proteomes" id="UP000002051">
    <property type="component" value="Chromosome 6"/>
</dbReference>
<evidence type="ECO:0008006" key="4">
    <source>
        <dbReference type="Google" id="ProtNLM"/>
    </source>
</evidence>
<protein>
    <recommendedName>
        <fullName evidence="4">Aminotransferase-like plant mobile domain-containing protein</fullName>
    </recommendedName>
</protein>
<name>G7KME4_MEDTR</name>
<reference evidence="1 3" key="2">
    <citation type="journal article" date="2014" name="BMC Genomics">
        <title>An improved genome release (version Mt4.0) for the model legume Medicago truncatula.</title>
        <authorList>
            <person name="Tang H."/>
            <person name="Krishnakumar V."/>
            <person name="Bidwell S."/>
            <person name="Rosen B."/>
            <person name="Chan A."/>
            <person name="Zhou S."/>
            <person name="Gentzbittel L."/>
            <person name="Childs K.L."/>
            <person name="Yandell M."/>
            <person name="Gundlach H."/>
            <person name="Mayer K.F."/>
            <person name="Schwartz D.C."/>
            <person name="Town C.D."/>
        </authorList>
    </citation>
    <scope>GENOME REANNOTATION</scope>
    <source>
        <strain evidence="2 3">cv. Jemalong A17</strain>
    </source>
</reference>
<evidence type="ECO:0000313" key="2">
    <source>
        <dbReference type="EnsemblPlants" id="AES75747"/>
    </source>
</evidence>
<evidence type="ECO:0000313" key="3">
    <source>
        <dbReference type="Proteomes" id="UP000002051"/>
    </source>
</evidence>
<gene>
    <name evidence="1" type="ordered locus">MTR_6g057590</name>
</gene>
<dbReference type="EMBL" id="CM001222">
    <property type="protein sequence ID" value="AES75747.1"/>
    <property type="molecule type" value="Genomic_DNA"/>
</dbReference>
<dbReference type="AlphaFoldDB" id="G7KME4"/>
<dbReference type="HOGENOM" id="CLU_2174760_0_0_1"/>
<accession>G7KME4</accession>